<dbReference type="PANTHER" id="PTHR43593:SF1">
    <property type="entry name" value="INOSITOL 2-DEHYDROGENASE"/>
    <property type="match status" value="1"/>
</dbReference>
<dbReference type="PANTHER" id="PTHR43593">
    <property type="match status" value="1"/>
</dbReference>
<evidence type="ECO:0000256" key="2">
    <source>
        <dbReference type="ARBA" id="ARBA00023027"/>
    </source>
</evidence>
<comment type="caution">
    <text evidence="6">The sequence shown here is derived from an EMBL/GenBank/DDBJ whole genome shotgun (WGS) entry which is preliminary data.</text>
</comment>
<organism evidence="6 7">
    <name type="scientific">Saccharopolyspora hirsuta</name>
    <dbReference type="NCBI Taxonomy" id="1837"/>
    <lineage>
        <taxon>Bacteria</taxon>
        <taxon>Bacillati</taxon>
        <taxon>Actinomycetota</taxon>
        <taxon>Actinomycetes</taxon>
        <taxon>Pseudonocardiales</taxon>
        <taxon>Pseudonocardiaceae</taxon>
        <taxon>Saccharopolyspora</taxon>
    </lineage>
</organism>
<keyword evidence="2 3" id="KW-0520">NAD</keyword>
<dbReference type="InterPro" id="IPR000683">
    <property type="entry name" value="Gfo/Idh/MocA-like_OxRdtase_N"/>
</dbReference>
<evidence type="ECO:0000256" key="1">
    <source>
        <dbReference type="ARBA" id="ARBA00023002"/>
    </source>
</evidence>
<sequence>MSDQDLRVGLIGAGKMGADHARRIHERISNARLVAVGDPDGERAAQAAAGTGARAEQDPFEVIGASDVDALVIASPGAVHEPLLLAAIERGIPVLCEKPLTPDSKSSLRVVEAEEARGKHLVQVGFMRRFDPEYVELKQLLGTGDLGRALLLHCAHRNAETPPGFTSQMMIYDSVVHEFDTTRWLLDQEISAVSVRWPHSSGAAPEGLLDPQVVTIETTGGVLVDVEIFVNCGFGYQVRCEAVGERGTALIGASRGPLVHQSARWGGAVPQDFRDRFGAAFDQEFQRWAHAARRGSTDPAAADAWDGYAAAAACEAGVQAQATGQRTEVELADRPDFYS</sequence>
<dbReference type="Pfam" id="PF01408">
    <property type="entry name" value="GFO_IDH_MocA"/>
    <property type="match status" value="1"/>
</dbReference>
<accession>A0A5M7C7B7</accession>
<dbReference type="OrthoDB" id="9815825at2"/>
<dbReference type="RefSeq" id="WP_150064465.1">
    <property type="nucleotide sequence ID" value="NZ_JBEPDJ010000001.1"/>
</dbReference>
<protein>
    <recommendedName>
        <fullName evidence="3">Inositol 2-dehydrogenase</fullName>
        <ecNumber evidence="3">1.1.1.18</ecNumber>
    </recommendedName>
    <alternativeName>
        <fullName evidence="3">Myo-inositol 2-dehydrogenase</fullName>
        <shortName evidence="3">MI 2-dehydrogenase</shortName>
    </alternativeName>
</protein>
<dbReference type="InterPro" id="IPR055170">
    <property type="entry name" value="GFO_IDH_MocA-like_dom"/>
</dbReference>
<dbReference type="SMR" id="A0A5M7C7B7"/>
<name>A0A5M7C7B7_SACHI</name>
<evidence type="ECO:0000259" key="4">
    <source>
        <dbReference type="Pfam" id="PF01408"/>
    </source>
</evidence>
<keyword evidence="7" id="KW-1185">Reference proteome</keyword>
<feature type="domain" description="Gfo/Idh/MocA-like oxidoreductase N-terminal" evidence="4">
    <location>
        <begin position="6"/>
        <end position="126"/>
    </location>
</feature>
<dbReference type="EC" id="1.1.1.18" evidence="3"/>
<proteinExistence type="inferred from homology"/>
<gene>
    <name evidence="3" type="primary">iolG</name>
    <name evidence="6" type="ORF">F1721_00315</name>
</gene>
<dbReference type="GO" id="GO:0050112">
    <property type="term" value="F:inositol 2-dehydrogenase (NAD+) activity"/>
    <property type="evidence" value="ECO:0007669"/>
    <property type="project" value="UniProtKB-UniRule"/>
</dbReference>
<reference evidence="6 7" key="1">
    <citation type="submission" date="2019-09" db="EMBL/GenBank/DDBJ databases">
        <title>Draft genome sequence of the thermophilic Saccharopolyspora hirsuta VKM Ac-666T.</title>
        <authorList>
            <person name="Lobastova T.G."/>
            <person name="Fokina V."/>
            <person name="Bragin E.Y."/>
            <person name="Shtratnikova V.Y."/>
            <person name="Starodumova I.P."/>
            <person name="Tarlachkov S.V."/>
            <person name="Donova M.V."/>
        </authorList>
    </citation>
    <scope>NUCLEOTIDE SEQUENCE [LARGE SCALE GENOMIC DNA]</scope>
    <source>
        <strain evidence="6 7">VKM Ac-666</strain>
    </source>
</reference>
<keyword evidence="1 3" id="KW-0560">Oxidoreductase</keyword>
<evidence type="ECO:0000313" key="6">
    <source>
        <dbReference type="EMBL" id="KAA5837959.1"/>
    </source>
</evidence>
<dbReference type="EMBL" id="VWPH01000001">
    <property type="protein sequence ID" value="KAA5837959.1"/>
    <property type="molecule type" value="Genomic_DNA"/>
</dbReference>
<dbReference type="SUPFAM" id="SSF51735">
    <property type="entry name" value="NAD(P)-binding Rossmann-fold domains"/>
    <property type="match status" value="1"/>
</dbReference>
<feature type="domain" description="GFO/IDH/MocA-like oxidoreductase" evidence="5">
    <location>
        <begin position="134"/>
        <end position="249"/>
    </location>
</feature>
<dbReference type="GO" id="GO:0000166">
    <property type="term" value="F:nucleotide binding"/>
    <property type="evidence" value="ECO:0007669"/>
    <property type="project" value="InterPro"/>
</dbReference>
<evidence type="ECO:0000259" key="5">
    <source>
        <dbReference type="Pfam" id="PF22725"/>
    </source>
</evidence>
<dbReference type="SUPFAM" id="SSF55347">
    <property type="entry name" value="Glyceraldehyde-3-phosphate dehydrogenase-like, C-terminal domain"/>
    <property type="match status" value="1"/>
</dbReference>
<dbReference type="AlphaFoldDB" id="A0A5M7C7B7"/>
<dbReference type="Proteomes" id="UP000323946">
    <property type="component" value="Unassembled WGS sequence"/>
</dbReference>
<dbReference type="Gene3D" id="3.30.360.10">
    <property type="entry name" value="Dihydrodipicolinate Reductase, domain 2"/>
    <property type="match status" value="1"/>
</dbReference>
<dbReference type="Pfam" id="PF22725">
    <property type="entry name" value="GFO_IDH_MocA_C3"/>
    <property type="match status" value="1"/>
</dbReference>
<evidence type="ECO:0000256" key="3">
    <source>
        <dbReference type="HAMAP-Rule" id="MF_01671"/>
    </source>
</evidence>
<dbReference type="Gene3D" id="3.40.50.720">
    <property type="entry name" value="NAD(P)-binding Rossmann-like Domain"/>
    <property type="match status" value="1"/>
</dbReference>
<dbReference type="InterPro" id="IPR036291">
    <property type="entry name" value="NAD(P)-bd_dom_sf"/>
</dbReference>
<dbReference type="HAMAP" id="MF_01671">
    <property type="entry name" value="IolG"/>
    <property type="match status" value="1"/>
</dbReference>
<comment type="subunit">
    <text evidence="3">Homotetramer.</text>
</comment>
<comment type="catalytic activity">
    <reaction evidence="3">
        <text>myo-inositol + NAD(+) = scyllo-inosose + NADH + H(+)</text>
        <dbReference type="Rhea" id="RHEA:16949"/>
        <dbReference type="ChEBI" id="CHEBI:15378"/>
        <dbReference type="ChEBI" id="CHEBI:17268"/>
        <dbReference type="ChEBI" id="CHEBI:17811"/>
        <dbReference type="ChEBI" id="CHEBI:57540"/>
        <dbReference type="ChEBI" id="CHEBI:57945"/>
        <dbReference type="EC" id="1.1.1.18"/>
    </reaction>
</comment>
<dbReference type="GO" id="GO:0019310">
    <property type="term" value="P:inositol catabolic process"/>
    <property type="evidence" value="ECO:0007669"/>
    <property type="project" value="UniProtKB-UniRule"/>
</dbReference>
<evidence type="ECO:0000313" key="7">
    <source>
        <dbReference type="Proteomes" id="UP000323946"/>
    </source>
</evidence>
<comment type="function">
    <text evidence="3">Involved in the oxidation of myo-inositol (MI) to 2-keto-myo-inositol (2KMI or 2-inosose).</text>
</comment>
<comment type="similarity">
    <text evidence="3">Belongs to the Gfo/Idh/MocA family.</text>
</comment>
<dbReference type="InterPro" id="IPR023794">
    <property type="entry name" value="MI/DCI_dehydrogenase"/>
</dbReference>
<dbReference type="InterPro" id="IPR050424">
    <property type="entry name" value="Gfo-Idh-MocA_inositol_DH"/>
</dbReference>